<proteinExistence type="predicted"/>
<dbReference type="Proteomes" id="UP001064048">
    <property type="component" value="Chromosome 13"/>
</dbReference>
<sequence length="995" mass="103996">MDSNEETLVNITIEKKMTIKQVERQRKNGDSAVMAPVGRSPAAALTVALAAALVVAAGGLPACPLRAPPRAQLDLQCVLGGGTEVELSVRAGEYVALHCRRGADYSCGQLPRVGPPPAPPPSAGLRGCALPAGEPLACTLRALGAAGAAALTLRAVPGGAAAALRPDHTRGLPALAALTLVGAGEDEAPLPAAALAELPGLRRLTVREARLTLSPGALDGARALEYLEMSASGLRSVGGALRGLAALRTLSLWGNELSELPAGALRGLAALERLELSSNPLRALAPAALADAAELRELRLVDTALGALDEAALRGLARLDRLWVQQARAPLAVGARALSLPALRVVFLESCGLAALPGDALRGARSLATLSLADNALAALPGALLRDAAGLRALNLSGNALTALEPALFAPLRQLEDLNLDRNRLETFQEPRAQPAGAVYGGGGGGGEAEGGDAYAAQFGASSPLQALAGLRRLDLAANRVRAVCSDWRYVMLHLDTLNLTYNSFQTITEADINFLSMDVTVDFRYNNITTVELDDWTQPAAGEGGGEGEGGAPGAARLLLDGIPLRCDCHALGLQRRLRDERARPRLELSAACAAPPALANDSLRAVGPERLECPLAAPACPAGCECTLRPAARALELDCGEAPAAAAAPAPAALGLERTVLRLRRAPASLALPLVVHELLAALQRAPGRVRDWRRVTCAGGGPLWRVDAARLCAGAAAWAGGALAALGLAAGAAAAGWLRWRRELRVWLYARGWCGWLTRAGAGAEPAALYDAFVSFSHEDEALVAGSLVPALERRGYLVCVHYRDWAPGAAIAEQVARSVRAARRTLVVVSAGFLRSEWARAEFRAAHARALREGRARVIVVLLGEARPALPPDDELGAYLRTNTYVQWGDPWFWPKLQYALPHAPLGVSASEPDDEMEKGRVLTKKRGILSKAGLRAALAGAAPDKLAPALAPRMQPPPAPPPPPPLPRPRARSLTNSDDRPRKHLPAAKI</sequence>
<reference evidence="1 2" key="1">
    <citation type="journal article" date="2022" name="Genome Biol. Evol.">
        <title>The Spruce Budworm Genome: Reconstructing the Evolutionary History of Antifreeze Proteins.</title>
        <authorList>
            <person name="Beliveau C."/>
            <person name="Gagne P."/>
            <person name="Picq S."/>
            <person name="Vernygora O."/>
            <person name="Keeling C.I."/>
            <person name="Pinkney K."/>
            <person name="Doucet D."/>
            <person name="Wen F."/>
            <person name="Johnston J.S."/>
            <person name="Maaroufi H."/>
            <person name="Boyle B."/>
            <person name="Laroche J."/>
            <person name="Dewar K."/>
            <person name="Juretic N."/>
            <person name="Blackburn G."/>
            <person name="Nisole A."/>
            <person name="Brunet B."/>
            <person name="Brandao M."/>
            <person name="Lumley L."/>
            <person name="Duan J."/>
            <person name="Quan G."/>
            <person name="Lucarotti C.J."/>
            <person name="Roe A.D."/>
            <person name="Sperling F.A.H."/>
            <person name="Levesque R.C."/>
            <person name="Cusson M."/>
        </authorList>
    </citation>
    <scope>NUCLEOTIDE SEQUENCE [LARGE SCALE GENOMIC DNA]</scope>
    <source>
        <strain evidence="1">Glfc:IPQL:Cfum</strain>
    </source>
</reference>
<dbReference type="EMBL" id="CM046113">
    <property type="protein sequence ID" value="KAI8420581.1"/>
    <property type="molecule type" value="Genomic_DNA"/>
</dbReference>
<protein>
    <submittedName>
        <fullName evidence="1">Uncharacterized protein</fullName>
    </submittedName>
</protein>
<evidence type="ECO:0000313" key="2">
    <source>
        <dbReference type="Proteomes" id="UP001064048"/>
    </source>
</evidence>
<comment type="caution">
    <text evidence="1">The sequence shown here is derived from an EMBL/GenBank/DDBJ whole genome shotgun (WGS) entry which is preliminary data.</text>
</comment>
<accession>A0ACC0J8W7</accession>
<gene>
    <name evidence="1" type="ORF">MSG28_007829</name>
</gene>
<evidence type="ECO:0000313" key="1">
    <source>
        <dbReference type="EMBL" id="KAI8420581.1"/>
    </source>
</evidence>
<keyword evidence="2" id="KW-1185">Reference proteome</keyword>
<organism evidence="1 2">
    <name type="scientific">Choristoneura fumiferana</name>
    <name type="common">Spruce budworm moth</name>
    <name type="synonym">Archips fumiferana</name>
    <dbReference type="NCBI Taxonomy" id="7141"/>
    <lineage>
        <taxon>Eukaryota</taxon>
        <taxon>Metazoa</taxon>
        <taxon>Ecdysozoa</taxon>
        <taxon>Arthropoda</taxon>
        <taxon>Hexapoda</taxon>
        <taxon>Insecta</taxon>
        <taxon>Pterygota</taxon>
        <taxon>Neoptera</taxon>
        <taxon>Endopterygota</taxon>
        <taxon>Lepidoptera</taxon>
        <taxon>Glossata</taxon>
        <taxon>Ditrysia</taxon>
        <taxon>Tortricoidea</taxon>
        <taxon>Tortricidae</taxon>
        <taxon>Tortricinae</taxon>
        <taxon>Choristoneura</taxon>
    </lineage>
</organism>
<name>A0ACC0J8W7_CHOFU</name>